<evidence type="ECO:0000256" key="2">
    <source>
        <dbReference type="ARBA" id="ARBA00005581"/>
    </source>
</evidence>
<evidence type="ECO:0000313" key="7">
    <source>
        <dbReference type="EMBL" id="KAH7564676.1"/>
    </source>
</evidence>
<feature type="chain" id="PRO_5044964217" description="S-protein homolog" evidence="6">
    <location>
        <begin position="22"/>
        <end position="278"/>
    </location>
</feature>
<keyword evidence="5 6" id="KW-0732">Signal</keyword>
<comment type="caution">
    <text evidence="7">The sequence shown here is derived from an EMBL/GenBank/DDBJ whole genome shotgun (WGS) entry which is preliminary data.</text>
</comment>
<comment type="subcellular location">
    <subcellularLocation>
        <location evidence="1 6">Secreted</location>
    </subcellularLocation>
</comment>
<dbReference type="PANTHER" id="PTHR31232">
    <property type="match status" value="1"/>
</dbReference>
<dbReference type="EMBL" id="JAFEMO010000009">
    <property type="protein sequence ID" value="KAH7564676.1"/>
    <property type="molecule type" value="Genomic_DNA"/>
</dbReference>
<evidence type="ECO:0000256" key="4">
    <source>
        <dbReference type="ARBA" id="ARBA00022525"/>
    </source>
</evidence>
<evidence type="ECO:0000313" key="8">
    <source>
        <dbReference type="Proteomes" id="UP000827721"/>
    </source>
</evidence>
<dbReference type="PANTHER" id="PTHR31232:SF18">
    <property type="entry name" value="S-PROTEIN HOMOLOG"/>
    <property type="match status" value="1"/>
</dbReference>
<keyword evidence="3 6" id="KW-0713">Self-incompatibility</keyword>
<comment type="similarity">
    <text evidence="2 6">Belongs to the plant self-incompatibility (S1) protein family.</text>
</comment>
<evidence type="ECO:0000256" key="1">
    <source>
        <dbReference type="ARBA" id="ARBA00004613"/>
    </source>
</evidence>
<dbReference type="Pfam" id="PF05938">
    <property type="entry name" value="Self-incomp_S1"/>
    <property type="match status" value="2"/>
</dbReference>
<evidence type="ECO:0000256" key="3">
    <source>
        <dbReference type="ARBA" id="ARBA00022471"/>
    </source>
</evidence>
<reference evidence="7 8" key="1">
    <citation type="submission" date="2021-02" db="EMBL/GenBank/DDBJ databases">
        <title>Plant Genome Project.</title>
        <authorList>
            <person name="Zhang R.-G."/>
        </authorList>
    </citation>
    <scope>NUCLEOTIDE SEQUENCE [LARGE SCALE GENOMIC DNA]</scope>
    <source>
        <tissue evidence="7">Leaves</tissue>
    </source>
</reference>
<organism evidence="7 8">
    <name type="scientific">Xanthoceras sorbifolium</name>
    <dbReference type="NCBI Taxonomy" id="99658"/>
    <lineage>
        <taxon>Eukaryota</taxon>
        <taxon>Viridiplantae</taxon>
        <taxon>Streptophyta</taxon>
        <taxon>Embryophyta</taxon>
        <taxon>Tracheophyta</taxon>
        <taxon>Spermatophyta</taxon>
        <taxon>Magnoliopsida</taxon>
        <taxon>eudicotyledons</taxon>
        <taxon>Gunneridae</taxon>
        <taxon>Pentapetalae</taxon>
        <taxon>rosids</taxon>
        <taxon>malvids</taxon>
        <taxon>Sapindales</taxon>
        <taxon>Sapindaceae</taxon>
        <taxon>Xanthoceroideae</taxon>
        <taxon>Xanthoceras</taxon>
    </lineage>
</organism>
<feature type="signal peptide" evidence="6">
    <location>
        <begin position="1"/>
        <end position="21"/>
    </location>
</feature>
<sequence>MVRNILLVVLTLLTCTFNTEKNLVAALFQSQTVIVRNSLGAGSVMRIHCKSGDEDLGEYYLGFNAAFEWSFRVLWRTMYWCNLYWDNNRYQKIHAFDVDRRDDEFCKPICVWKIKQDGAYCMRDDPNNQDFRHIITSYMHDATFLVVLTFLTTFNTENFAAALFEIEKVVVRNSLGPGETMRIHCKSGNVDLGEHSLSNDESFEFSFTISWWTMYRCNLYWDNDRRYEEIHVFDVSRQDHEFCRPKCGWKIKQDGAYCFRDRDTDQGSMKTFYRLYAW</sequence>
<evidence type="ECO:0000256" key="6">
    <source>
        <dbReference type="RuleBase" id="RU367044"/>
    </source>
</evidence>
<evidence type="ECO:0000256" key="5">
    <source>
        <dbReference type="ARBA" id="ARBA00022729"/>
    </source>
</evidence>
<dbReference type="InterPro" id="IPR010264">
    <property type="entry name" value="Self-incomp_S1"/>
</dbReference>
<accession>A0ABQ8HK40</accession>
<keyword evidence="8" id="KW-1185">Reference proteome</keyword>
<dbReference type="Proteomes" id="UP000827721">
    <property type="component" value="Unassembled WGS sequence"/>
</dbReference>
<protein>
    <recommendedName>
        <fullName evidence="6">S-protein homolog</fullName>
    </recommendedName>
</protein>
<proteinExistence type="inferred from homology"/>
<name>A0ABQ8HK40_9ROSI</name>
<keyword evidence="4 6" id="KW-0964">Secreted</keyword>
<gene>
    <name evidence="7" type="ORF">JRO89_XS09G0005000</name>
</gene>